<evidence type="ECO:0000313" key="2">
    <source>
        <dbReference type="Proteomes" id="UP000215086"/>
    </source>
</evidence>
<proteinExistence type="predicted"/>
<accession>A0A286RG93</accession>
<dbReference type="Proteomes" id="UP000215086">
    <property type="component" value="Chromosome"/>
</dbReference>
<dbReference type="KEGG" id="ttf:THTE_2372"/>
<protein>
    <submittedName>
        <fullName evidence="1">Uncharacterized protein</fullName>
    </submittedName>
</protein>
<dbReference type="AlphaFoldDB" id="A0A286RG93"/>
<organism evidence="1 2">
    <name type="scientific">Thermogutta terrifontis</name>
    <dbReference type="NCBI Taxonomy" id="1331910"/>
    <lineage>
        <taxon>Bacteria</taxon>
        <taxon>Pseudomonadati</taxon>
        <taxon>Planctomycetota</taxon>
        <taxon>Planctomycetia</taxon>
        <taxon>Pirellulales</taxon>
        <taxon>Thermoguttaceae</taxon>
        <taxon>Thermogutta</taxon>
    </lineage>
</organism>
<evidence type="ECO:0000313" key="1">
    <source>
        <dbReference type="EMBL" id="ASV74974.1"/>
    </source>
</evidence>
<dbReference type="EMBL" id="CP018477">
    <property type="protein sequence ID" value="ASV74974.1"/>
    <property type="molecule type" value="Genomic_DNA"/>
</dbReference>
<keyword evidence="2" id="KW-1185">Reference proteome</keyword>
<gene>
    <name evidence="1" type="ORF">THTE_2372</name>
</gene>
<reference evidence="1 2" key="1">
    <citation type="journal article" name="Front. Microbiol.">
        <title>Sugar Metabolism of the First Thermophilic Planctomycete Thermogutta terrifontis: Comparative Genomic and Transcriptomic Approaches.</title>
        <authorList>
            <person name="Elcheninov A.G."/>
            <person name="Menzel P."/>
            <person name="Gudbergsdottir S.R."/>
            <person name="Slesarev A.I."/>
            <person name="Kadnikov V.V."/>
            <person name="Krogh A."/>
            <person name="Bonch-Osmolovskaya E.A."/>
            <person name="Peng X."/>
            <person name="Kublanov I.V."/>
        </authorList>
    </citation>
    <scope>NUCLEOTIDE SEQUENCE [LARGE SCALE GENOMIC DNA]</scope>
    <source>
        <strain evidence="1 2">R1</strain>
    </source>
</reference>
<name>A0A286RG93_9BACT</name>
<sequence>MGLLVPLAKAAWRPRRPYGLLCNTTACLFWMTASDATKGNVFTSGATDD</sequence>